<proteinExistence type="predicted"/>
<evidence type="ECO:0000313" key="2">
    <source>
        <dbReference type="Proteomes" id="UP000595140"/>
    </source>
</evidence>
<protein>
    <submittedName>
        <fullName evidence="1">Uncharacterized protein</fullName>
    </submittedName>
</protein>
<dbReference type="Proteomes" id="UP000595140">
    <property type="component" value="Unassembled WGS sequence"/>
</dbReference>
<evidence type="ECO:0000313" key="1">
    <source>
        <dbReference type="EMBL" id="VFQ88763.1"/>
    </source>
</evidence>
<dbReference type="AlphaFoldDB" id="A0A484MIJ4"/>
<accession>A0A484MIJ4</accession>
<gene>
    <name evidence="1" type="ORF">CCAM_LOCUS30539</name>
</gene>
<sequence length="266" mass="29329">MFLETQLWLNSDVLQPTSLLEDLTPNHGFQLPKPDSAVGCTNIAVGLVWPDPCHVEPFKVAIHPVNFEVEPVEGVGNGGEVGPGLWFGWASGRGSMAWRGSSRRGVVRPLCEGLVADHSKLRGLHEWANDGGYLEPFKDVHHHERLREEVIVVGGRGDRHVDHDKLRPIDWGCVHDRVDELEVLTGHDCVAMLPRFDDPGHDVEDETAFGVCGVDALLGLLDSAVCMVPPDFMNGMTLAVLVLKMKDYLVGYFIIQGSTLEQDIEN</sequence>
<dbReference type="EMBL" id="OOIL02003658">
    <property type="protein sequence ID" value="VFQ88763.1"/>
    <property type="molecule type" value="Genomic_DNA"/>
</dbReference>
<name>A0A484MIJ4_9ASTE</name>
<organism evidence="1 2">
    <name type="scientific">Cuscuta campestris</name>
    <dbReference type="NCBI Taxonomy" id="132261"/>
    <lineage>
        <taxon>Eukaryota</taxon>
        <taxon>Viridiplantae</taxon>
        <taxon>Streptophyta</taxon>
        <taxon>Embryophyta</taxon>
        <taxon>Tracheophyta</taxon>
        <taxon>Spermatophyta</taxon>
        <taxon>Magnoliopsida</taxon>
        <taxon>eudicotyledons</taxon>
        <taxon>Gunneridae</taxon>
        <taxon>Pentapetalae</taxon>
        <taxon>asterids</taxon>
        <taxon>lamiids</taxon>
        <taxon>Solanales</taxon>
        <taxon>Convolvulaceae</taxon>
        <taxon>Cuscuteae</taxon>
        <taxon>Cuscuta</taxon>
        <taxon>Cuscuta subgen. Grammica</taxon>
        <taxon>Cuscuta sect. Cleistogrammica</taxon>
    </lineage>
</organism>
<keyword evidence="2" id="KW-1185">Reference proteome</keyword>
<reference evidence="1 2" key="1">
    <citation type="submission" date="2018-04" db="EMBL/GenBank/DDBJ databases">
        <authorList>
            <person name="Vogel A."/>
        </authorList>
    </citation>
    <scope>NUCLEOTIDE SEQUENCE [LARGE SCALE GENOMIC DNA]</scope>
</reference>